<dbReference type="RefSeq" id="WP_344922962.1">
    <property type="nucleotide sequence ID" value="NZ_BAABAQ010000019.1"/>
</dbReference>
<dbReference type="InterPro" id="IPR000873">
    <property type="entry name" value="AMP-dep_synth/lig_dom"/>
</dbReference>
<dbReference type="InterPro" id="IPR009081">
    <property type="entry name" value="PP-bd_ACP"/>
</dbReference>
<dbReference type="SMART" id="SM00824">
    <property type="entry name" value="PKS_TE"/>
    <property type="match status" value="1"/>
</dbReference>
<dbReference type="Proteomes" id="UP001501251">
    <property type="component" value="Unassembled WGS sequence"/>
</dbReference>
<dbReference type="InterPro" id="IPR020806">
    <property type="entry name" value="PKS_PP-bd"/>
</dbReference>
<dbReference type="Gene3D" id="3.40.50.1820">
    <property type="entry name" value="alpha/beta hydrolase"/>
    <property type="match status" value="1"/>
</dbReference>
<organism evidence="8 9">
    <name type="scientific">Streptosporangium oxazolinicum</name>
    <dbReference type="NCBI Taxonomy" id="909287"/>
    <lineage>
        <taxon>Bacteria</taxon>
        <taxon>Bacillati</taxon>
        <taxon>Actinomycetota</taxon>
        <taxon>Actinomycetes</taxon>
        <taxon>Streptosporangiales</taxon>
        <taxon>Streptosporangiaceae</taxon>
        <taxon>Streptosporangium</taxon>
    </lineage>
</organism>
<dbReference type="PROSITE" id="PS00455">
    <property type="entry name" value="AMP_BINDING"/>
    <property type="match status" value="5"/>
</dbReference>
<dbReference type="InterPro" id="IPR001031">
    <property type="entry name" value="Thioesterase"/>
</dbReference>
<keyword evidence="3" id="KW-0597">Phosphoprotein</keyword>
<dbReference type="Pfam" id="PF13193">
    <property type="entry name" value="AMP-binding_C"/>
    <property type="match status" value="5"/>
</dbReference>
<dbReference type="Pfam" id="PF00501">
    <property type="entry name" value="AMP-binding"/>
    <property type="match status" value="5"/>
</dbReference>
<keyword evidence="2" id="KW-0596">Phosphopantetheine</keyword>
<dbReference type="InterPro" id="IPR025110">
    <property type="entry name" value="AMP-bd_C"/>
</dbReference>
<feature type="region of interest" description="Disordered" evidence="6">
    <location>
        <begin position="5172"/>
        <end position="5207"/>
    </location>
</feature>
<dbReference type="NCBIfam" id="NF003417">
    <property type="entry name" value="PRK04813.1"/>
    <property type="match status" value="5"/>
</dbReference>
<dbReference type="InterPro" id="IPR020802">
    <property type="entry name" value="TesA-like"/>
</dbReference>
<dbReference type="InterPro" id="IPR023213">
    <property type="entry name" value="CAT-like_dom_sf"/>
</dbReference>
<keyword evidence="9" id="KW-1185">Reference proteome</keyword>
<dbReference type="CDD" id="cd19540">
    <property type="entry name" value="LCL_NRPS-like"/>
    <property type="match status" value="2"/>
</dbReference>
<dbReference type="Gene3D" id="3.40.50.980">
    <property type="match status" value="4"/>
</dbReference>
<reference evidence="9" key="1">
    <citation type="journal article" date="2019" name="Int. J. Syst. Evol. Microbiol.">
        <title>The Global Catalogue of Microorganisms (GCM) 10K type strain sequencing project: providing services to taxonomists for standard genome sequencing and annotation.</title>
        <authorList>
            <consortium name="The Broad Institute Genomics Platform"/>
            <consortium name="The Broad Institute Genome Sequencing Center for Infectious Disease"/>
            <person name="Wu L."/>
            <person name="Ma J."/>
        </authorList>
    </citation>
    <scope>NUCLEOTIDE SEQUENCE [LARGE SCALE GENOMIC DNA]</scope>
    <source>
        <strain evidence="9">JCM 17388</strain>
    </source>
</reference>
<dbReference type="InterPro" id="IPR020845">
    <property type="entry name" value="AMP-binding_CS"/>
</dbReference>
<dbReference type="Gene3D" id="3.40.50.12780">
    <property type="entry name" value="N-terminal domain of ligase-like"/>
    <property type="match status" value="3"/>
</dbReference>
<feature type="domain" description="Carrier" evidence="7">
    <location>
        <begin position="4508"/>
        <end position="4583"/>
    </location>
</feature>
<dbReference type="PROSITE" id="PS50075">
    <property type="entry name" value="CARRIER"/>
    <property type="match status" value="5"/>
</dbReference>
<dbReference type="InterPro" id="IPR001242">
    <property type="entry name" value="Condensation_dom"/>
</dbReference>
<dbReference type="SUPFAM" id="SSF53474">
    <property type="entry name" value="alpha/beta-Hydrolases"/>
    <property type="match status" value="1"/>
</dbReference>
<dbReference type="Gene3D" id="1.10.1200.10">
    <property type="entry name" value="ACP-like"/>
    <property type="match status" value="4"/>
</dbReference>
<feature type="region of interest" description="Disordered" evidence="6">
    <location>
        <begin position="1962"/>
        <end position="1981"/>
    </location>
</feature>
<dbReference type="Gene3D" id="2.30.38.10">
    <property type="entry name" value="Luciferase, Domain 3"/>
    <property type="match status" value="2"/>
</dbReference>
<feature type="compositionally biased region" description="Polar residues" evidence="6">
    <location>
        <begin position="5189"/>
        <end position="5199"/>
    </location>
</feature>
<dbReference type="SMART" id="SM00823">
    <property type="entry name" value="PKS_PP"/>
    <property type="match status" value="5"/>
</dbReference>
<evidence type="ECO:0000256" key="3">
    <source>
        <dbReference type="ARBA" id="ARBA00022553"/>
    </source>
</evidence>
<evidence type="ECO:0000313" key="8">
    <source>
        <dbReference type="EMBL" id="GAA4208573.1"/>
    </source>
</evidence>
<keyword evidence="5" id="KW-0045">Antibiotic biosynthesis</keyword>
<dbReference type="InterPro" id="IPR010060">
    <property type="entry name" value="NRPS_synth"/>
</dbReference>
<dbReference type="InterPro" id="IPR036736">
    <property type="entry name" value="ACP-like_sf"/>
</dbReference>
<feature type="domain" description="Carrier" evidence="7">
    <location>
        <begin position="1981"/>
        <end position="2056"/>
    </location>
</feature>
<dbReference type="CDD" id="cd05930">
    <property type="entry name" value="A_NRPS"/>
    <property type="match status" value="5"/>
</dbReference>
<dbReference type="PANTHER" id="PTHR45527">
    <property type="entry name" value="NONRIBOSOMAL PEPTIDE SYNTHETASE"/>
    <property type="match status" value="1"/>
</dbReference>
<comment type="caution">
    <text evidence="8">The sequence shown here is derived from an EMBL/GenBank/DDBJ whole genome shotgun (WGS) entry which is preliminary data.</text>
</comment>
<dbReference type="InterPro" id="IPR006162">
    <property type="entry name" value="Ppantetheine_attach_site"/>
</dbReference>
<evidence type="ECO:0000313" key="9">
    <source>
        <dbReference type="Proteomes" id="UP001501251"/>
    </source>
</evidence>
<dbReference type="Gene3D" id="3.30.300.30">
    <property type="match status" value="5"/>
</dbReference>
<evidence type="ECO:0000256" key="6">
    <source>
        <dbReference type="SAM" id="MobiDB-lite"/>
    </source>
</evidence>
<dbReference type="Pfam" id="PF00975">
    <property type="entry name" value="Thioesterase"/>
    <property type="match status" value="1"/>
</dbReference>
<evidence type="ECO:0000256" key="5">
    <source>
        <dbReference type="ARBA" id="ARBA00023194"/>
    </source>
</evidence>
<protein>
    <recommendedName>
        <fullName evidence="7">Carrier domain-containing protein</fullName>
    </recommendedName>
</protein>
<keyword evidence="4" id="KW-0677">Repeat</keyword>
<sequence>MSGRLVPLTRAQRGVWAAQRLVPEATAFRIGQLVWLDGPIDAAIFADAVEQAFTESEALRTRFTEVDGTAYQIVEEAASLSTTVVDEPAGDDTIRRRVRASYRTVIDVTEPSRSESVLFRRDGGSWVWAFTTHHLVLDAYGLSLFTRRVAEIYTVRLRGAAPAPRWFGGLSDVVGAESAPAADHRLPDDWTSLFAEAEPLGHAANVRVDELFELSQQQVAVPLPADAWGRMQDRARRSRVSWAAYLTGLWGVYTALGENRRELIVRVPFMMRDDAAALRTPGMLVNSLPVAARLAGASSLEEIVHSVARQLRTTSRDRNLTEEQVARGWPGGEFDYLCLPVINIKAFDYTARFGDVTGRQETVNAGPVGRLELVVYSDPVHGSRLELAGHESLIGPAELAEHAERFAGFVAATLDRDADTAIVALPDTMTPAEQALLDDRGAGEALEVRPFTLDGLIREQVAATPDGVAVIDDDGTEVTYAQFDDRVNATAQALIDRGVRVGDRVAVILPRSVNLVVTLAAIVRVGAAFVPIDTSYPSGRIQTILEDAAPVLVVEKPLEGVAAEPVLSRSLSPLDTAYVIFTSGTTGRPKGVAVSHQAIVNLIAWRQDTFPIMRSERVLQKTSVGFDVAVPEFFWPLTVGAAVRLIRPGGERDPEYLAAILTGESIGFVELVPTMLQAMLDTGFDPATSPLRHLSIGGEALPAALGRRLQGVGGVNVWNTYGPTEAAVDTTGISLADVDLTGVPVVPIGGPVANVRAVVLDAWLRPTAPGVTGELYLGGVQLADGYLARPGLTAERFIADDRGERLYRTGDLVAWNSRGQLEFLGRADEQVKIRGFRIELDEIRNVLENHEDVSAAAVVALDHPAGGKYLAAYVITSVSEEALRAHAEARLPEYMVPTTFTHLDTLPVTANGKLDRRALPTPNLGNTAGRAPQSRTERVLAEVFGEVLQVPSVSVDDDFFRLGGHSLLATRAITRANARLNASFTLRNLFDHPTIARLAALPEASSAMALRFTGVTRPEVLPASYGQQSLWLIEQLGGPGSRYVVPLVLRLTGTLDEAALGTALRDVVARHEALRTLITEQDGQLRQFVVPAEDAISRLPLIVDTFTDARIAEILRGGFELGVDLPVRAALLRVADAEWVFVLAIHHHAVDEWSFPLLLGDLSTAYQARTQGKRPVWEPLPVHYADYAIWQREALGDSTDPDSELARLLGYWREVLDDAPPESTIALDRPRPTEPTHQGIDVELTIPADTVAGLRAVADELGVTMFMIVHAATALTVSVLGGGDDLVIGSPVAGRTEHELEGVVGYFVNTLPVRHRLNPSDTITDLLLRTRQTVLDGFAHQAAPFEEVTRVAGVERAQSRNPLFQVMLTHHADPQTDDVVLEGLTVENIPATLAAAKTDLELDLVETGTGLDGHLTYATDILDPTTIDRFITTFKHALTAIATTPTTRVAELALLPAGDAVEMTGTPLEVWPLTLDGLIRQQVAATPGGVAVIDDNGVQMTYAQFDTRVNAAARILLDQGVRIGDRVAVVLPRSVDLVVMLAAVVRVGAAFVPIDTSYPAGRIQTILEDAAPALVVTDSAGAAGLAEVAVGRVRLDDLTVATALDASSAEPPVVSRSLSPLDTAYVIFTSGTTGRPKGVAVSHQAIVNLIAWRQHTFPIKQSERVLQKTSVGFDVAVPEFFWPLTVGAAVRLIRPGGERDPEYLAAILTGEPIGFVELVPTMLQAMLDTGFDPATSPLRHLSIGGEALPAALGHRLQGVRGVNVWNTYGPTEAAVDTTGISLDDVDLTGVPVVPIGGPVANVRAVVLDAWLRPTAPGVAGELYLGGVQLADGYVGRPGLTAERFIADDSGERLYRTGDLVTWNSRGQLEFLGRTDDQVKIRGFRIELDEIRNVLENHEDVSAAAVVALDHPAGGKYLAAYVITSVPEEALRAHAEARLPEYMVPTTFTQMDALPVTANGKLDRRALPTPNLGNTTGRAPQTRTERVLAEVFREVLRLPADAALSVDDDFFRLGGHSLLATRAVSRAGTRLTTSLTLRDVFDRPTIARLAELVDGAALDTTPPLPLVGEVPRPAELPVSYGQQSLWLIEQLGGPGSRYVVPLVLRLTGTLDEAALGTALRDVVARHEALRTLITEQDGQLRQVVVPADDAISRLPLDAEVFSDARVAEVVQGGFELGVDLPVRAALLRVADAEWVFVLAIHHHAVDEWSFPLLLGDLSTAYQARIQGERPVWEPLPVQYADYAIWQREALGDSTDPDSELARLLGYWREVLDDAPPESTIALDRPRPTEPTHQGIDVELTIPADTVAGLRAVADELGVTMFMIVHAATALTVSVLGGGDDLVIGSPVAGRTEHELEGVVGYFVNTLPVRHRLNPSDTITDLLLRTRQTVLDGFAHQAAPFEEVTRVAGVERAQSRNPLFQVMLTHHADPQTDDVVLEGLSVENIPATLAAAKTDLELDLVETGTGLDGHLTYATDILAPATIDRFITTFKHALTAIATTPTTRVAELTLLSVGNVTAVTGAALEIPDSTLDGLIREQVAATPDGVAVIDDDGTELTYAQFDARVNATAQALIDRGVRVGDRVAVILPRSVDLVVTLAAIVRVGAAFVPIDISYPSGRIQTILEDANPALVIEEPLQGLPGEPVVSRSLSPLDTAYVIFTSGTTGRPKGVAVSHQAIVNLIAWRQDTFPITQSERVLQKTSVGFDVAVPEFFWPLTVGAAVRLIRPGGERDPEYLAAILTAEPIGFVELVPTMLQAMLDTGFDPATSPLRHLSIGGEALPAALGRRLQGVGGVNVWNTYGPTEAAVDTTGISLADVDLTGVPVVPIGGPVANVRAVVLDAWLRPTAPGVTGELYLGGVQLADGYLARPGLTAERFIADDSGERLYRTGDLVTWNNRGQLEFLGRTDDQVKIRGFRIELDEIRNVLENHEHVSAAAVIALDHPAGGKYLAAYVITSVPEEALRAHAEARLPEYMVPTTFTHLDTLPVTANGKLDRRALPTPNLGNTAGRAPQSRTERVLAEVFQEVLQMPSVSVDDDFFRLGGDSILSIQAVSRARRAGVTVTAAEMFTARTVSALARAAEQHDAVAVREFTALAERSESGLWPIAAAEVDLPGFGAFTQSFTFVTPPGLTEPALHRILGRVVEHHPALRGRLVRGDGQKRRFEIRPFSEEAAARQTSTAVWSSPEWPQQVRTATAELSESLDLTAGILWRARWFTDDAESGGRLLWVIHHLVVDGVSWRILGDDLKHAWELETGRTIEPLSPTGTGVPTWTHALAGRSADADVTGQLAYWSSVVADDDPLIGSRPLDPVRDTEGTAGTVEVSLSAEVTRAILTDVPRLLSAEVDDVLLGALTIAIGAWRVRRGADHRRAVVGLEGHGRQESLVPGADLSRTVGWFTSWYPVALSSDDVDPTRALTDPRLAADAVLRVKEQLRRVPDRGAGYGLLRHLNPATATALASGGVPQFGFNYLGQFRGDESEQAVAWGGAPETGGLDGYSPGELPLPAVIDINTAAVPGEGGLVLDGTISYAADVIGEQDVRELTEFWTAALTALGRYADAAAHRRRSPSDLTVPGLAQADIDAWEARYGELADVQPLTALQRGITFETLLGADDGAVDVYVTQTVLHLDGEVDPDRLRVALDRVLERFPHLRAAIASTGAGELVAVIPSAAVTPFAAIGAGVPLDEVLDRDRAEPFDLRSAPLTRAVLLTAEPGRHTLVWTTHHVLADGWSSPRLVEALLDAYRNPASRPEPDRVYPAFLSWLAARDERASLARWAEALATVDEPTLVVPGAPITSAVFPDEFEVVVGPETHAALQRVAHSVDATFSSLMQAAWGVFLNSVTGRQTVVFGTAVSGRPAEIDGIEDAVGLFINTVPTPVAVAGNPTLRELVAQVQERNTALLDHHHVPLAEVQRATGFTPLFDTLLVYESYPVDEEQLAEAQQNVGIALRQVDGRDATTHPLALSITPGPDSAVLEFSYRPDVLDRATVDRFAAMFERVLAAMATTPDVRVAELALLPVGDAVEMTGTPLEVRPLTLDGLIREQVAATPSGIAVIDDDGVQVTYAQFDDRVNATAQALIDRGVRVGDRVAVILPRSVDLVVTLAAIVRVGAAFVPIDTSYPSGRIQTILEDADPALVVEEPLESLPGEPVVSRPLSPLDTAYVIFTSGTTGRPKGVAVSHQAIVNLIAWRQDTFPITGTERVLQKTSVGFDVAVPEFFWPLTVGAAVRLIRPGGERDPEYLAAILTGEPIGFVELVPTMLQAMLDTGFDPATSPLRHLSIGGEALPAALGHRLQGVRGVNVWNTYGPTEAAVDTTGVNLTDIDLTHTPVVPIGGPVANVRAVVLDAWLRPTAPGVAGELYLGGVQLADGYIGRPGLTAERFIADDSGQRLYRTGDLVTWNNRGQLEFLGRADDQIKIRGFRIELDEIRNVLENHEDVSAAAVVALDHPAGGKYLAAYVITFVPEEALRAHAEARLPEYMVPTTFTHLDTLPVTANGKLDRRALPTPNLGNTTGRAPQSRTERVLAEVFQEVLQVPSLTVDDDFFRLGGHSLLATRAITRANARLNASFTLRNLFDHPTIARLTALPQSSPTAASPTLRFTEVTRPEVLPASYGQQALWVTEQVSGESVYRAGDAFQFRGRADAAALERAIGRLVERHEVLRTTFAFDGSGALTQVVHPAPGTGPLNVERVPPTAVRDRMAALLDEPVDITSAYGMRFTLLRTDEADILAVHGHHIVTDEQSSAPMLRDLDAFYTEETGGVRAELAPLTGQYADFAVWQRQVLGERDDPGSLFSAELAHWRETLDGLPAETPLPLDHARADGGARTVRSVSVELAAEEVGDLLDLLAERAATPLHALVGALALALWAEGAGPAIPVGTPVDLRDDPELDDLIGYFVNTAVVRADIAEDRGFEQTLRSVRDRAIEAGEHKLVPFESVVEAVNPPRLPGVSPLFQVMAAFFDLTDESNAVAGRHLVPYTPGEAAYTELDDDNAPPALFDLVFALAREGGGGYRLHLDAARELMSAETTRRLLATARLFLVLGGRHPALPVVQLAELVRLARDGADATPAEDLAPAYRYPIPRFDIADAPLWRAAAEHLTLAGVGQVAIGINDDGHGMLTTSGPNPEVLDTLAPLAARLVEAYRAGTVLTVVPTTESPSLDGAALREALEDPFWDDHVDALADAEPWQPSPGEPGEQASPGETSRTTGTAEVTAPVRSGTPAAVRARLAAAVVRALGVTDDLVIEFEEPGPAGSVRRLPAVVPGDLCGRVTAGDEVTPDLEAALSWDPRRADEYAALLRDATLSRFLDDVPEPGVQIGLFRTDAEGAGRGAPVSVTVLVGTGGRVSVRTEVAPGIGIDARRFAETVLGDLAARGVVVGDAGPDRPTLRRADRLPLTAAEADRVRARYGADAELMPLSPLQSGLLYHMVRSRETDDHNAYVSQVTRDLSGAVDPDRMGAAVSAVLRRHPNLRAGFVVLGAGEVQVVPAHTPPPYRVVTRAEWQPEADDPVAFLAAEREAPFDHERPPLLRFVLLERAPSAWTLAMTFEHILMDGWSLNLVMAEVLAAYHDPDQADRVAAVPFRDYLDWLADRDTEATHTAWRDYLADLAGPSIVWPAGGDLGDSRVETADLHRDLGPADAARVFAAARTAGSTVGTLLQAAWAITLGRLTGSGDVVFGNTVSGRPPELAGAERIVGLLFNTLPLRVALDPFETVGDLLSRMRTDQATVIDHAYASLSRIQDDAGLGTLFDTLFVVQNFPYEVGGDAEADTKVTGGGLNDATHYPLTFAVNPWETGGTPAVHVRLSFRRDAYEQVAAEVVLDRYLLVLRFLTEHLAEPVGRVPALLPHEPGSPGGDGRVCPVDEVTVGDLLARQVSLSPGETALVAGDRRYTFGEFSAEVHRYARMLLERGVRPEHRVALLLPRDERMVIAMFAVFAVGAAYVPVDAEHPDDRIDYMLSVARPTVTLVTDRDAHRLGESAGLIVNLDTPGVREQIARFGSGAITVAERGCPVSLDNLAYIIFTSGSTGRPKGVAVGYRGLTNMYANHVEEIFDRVVAHQDGRRMKIAHTTSFSFDASWEQLFWLLNGHEVHVIDEELRREPARLLAYYDEARIDGFDVTPSYGQLLVDDGLLERDRPAGRSVSADAPGVVFVSLGGEAVPERLWQQLRDAPGVEAYNLYGPTEYTINALGADLADSPTSSVGRPIFNTRAYILDENLQPTLEGVAGELYLAGDGIARGYWEQAAPTAERFTACPWEPGQRMYRTGDLARWTPEGNIDFLGRADDQVKIRGYRIEPGEVADALAADPRVARAAVIARKDAAGTVQLYGYLVPADGDPARVDLDAVRARVRGQLPDYMVPAGLAAVADIPLTVNGKIDARALPEIETAGAEYVAPRTGTEALITDALAELLGVARVSTSANFFEIGGNSLLAMRLVARVNAAGDHTLLVKDVFAHQTVAELARSMDARTASSGPTLHDAVVLPLREGTGGRTLFCFHEYTGLATMYRRLLGLLPDDWDVYGIQDPAHGMMRVDFANLTDLCRAYADVVVETRPTGPYDLLGWSWGGHLAYGVARELIARGHRVRGLGIVDAVPSADGPLQEKIDIIGVTMADLLADVALQDRIADQLAENEEPELSERIFGGLSTTQRRAIAVAAARTDLLLAEPTQGVLDVPALLVAATEGVERADYPEQLAAMWSAFLPRLRTVPVAASHQEVVIGDTPAQQWVPKLVELLNQGEENE</sequence>
<dbReference type="Gene3D" id="3.30.559.10">
    <property type="entry name" value="Chloramphenicol acetyltransferase-like domain"/>
    <property type="match status" value="7"/>
</dbReference>
<gene>
    <name evidence="8" type="ORF">GCM10022252_73870</name>
</gene>
<dbReference type="EMBL" id="BAABAQ010000019">
    <property type="protein sequence ID" value="GAA4208573.1"/>
    <property type="molecule type" value="Genomic_DNA"/>
</dbReference>
<proteinExistence type="predicted"/>
<accession>A0ABP8BJT8</accession>
<feature type="compositionally biased region" description="Polar residues" evidence="6">
    <location>
        <begin position="4500"/>
        <end position="4511"/>
    </location>
</feature>
<dbReference type="Pfam" id="PF00550">
    <property type="entry name" value="PP-binding"/>
    <property type="match status" value="5"/>
</dbReference>
<dbReference type="NCBIfam" id="TIGR01733">
    <property type="entry name" value="AA-adenyl-dom"/>
    <property type="match status" value="5"/>
</dbReference>
<dbReference type="SUPFAM" id="SSF52777">
    <property type="entry name" value="CoA-dependent acyltransferases"/>
    <property type="match status" value="14"/>
</dbReference>
<dbReference type="SUPFAM" id="SSF47336">
    <property type="entry name" value="ACP-like"/>
    <property type="match status" value="5"/>
</dbReference>
<dbReference type="InterPro" id="IPR010071">
    <property type="entry name" value="AA_adenyl_dom"/>
</dbReference>
<feature type="domain" description="Carrier" evidence="7">
    <location>
        <begin position="931"/>
        <end position="1006"/>
    </location>
</feature>
<evidence type="ECO:0000256" key="1">
    <source>
        <dbReference type="ARBA" id="ARBA00001957"/>
    </source>
</evidence>
<feature type="domain" description="Carrier" evidence="7">
    <location>
        <begin position="3007"/>
        <end position="3081"/>
    </location>
</feature>
<evidence type="ECO:0000256" key="4">
    <source>
        <dbReference type="ARBA" id="ARBA00022737"/>
    </source>
</evidence>
<dbReference type="InterPro" id="IPR042099">
    <property type="entry name" value="ANL_N_sf"/>
</dbReference>
<dbReference type="Pfam" id="PF00668">
    <property type="entry name" value="Condensation"/>
    <property type="match status" value="7"/>
</dbReference>
<evidence type="ECO:0000256" key="2">
    <source>
        <dbReference type="ARBA" id="ARBA00022450"/>
    </source>
</evidence>
<dbReference type="SUPFAM" id="SSF56801">
    <property type="entry name" value="Acetyl-CoA synthetase-like"/>
    <property type="match status" value="5"/>
</dbReference>
<dbReference type="Gene3D" id="3.30.559.30">
    <property type="entry name" value="Nonribosomal peptide synthetase, condensation domain"/>
    <property type="match status" value="7"/>
</dbReference>
<name>A0ABP8BJT8_9ACTN</name>
<dbReference type="PROSITE" id="PS00012">
    <property type="entry name" value="PHOSPHOPANTETHEINE"/>
    <property type="match status" value="5"/>
</dbReference>
<feature type="region of interest" description="Disordered" evidence="6">
    <location>
        <begin position="4492"/>
        <end position="4511"/>
    </location>
</feature>
<dbReference type="NCBIfam" id="TIGR01720">
    <property type="entry name" value="NRPS-para261"/>
    <property type="match status" value="1"/>
</dbReference>
<comment type="cofactor">
    <cofactor evidence="1">
        <name>pantetheine 4'-phosphate</name>
        <dbReference type="ChEBI" id="CHEBI:47942"/>
    </cofactor>
</comment>
<dbReference type="InterPro" id="IPR045851">
    <property type="entry name" value="AMP-bd_C_sf"/>
</dbReference>
<feature type="domain" description="Carrier" evidence="7">
    <location>
        <begin position="6379"/>
        <end position="6454"/>
    </location>
</feature>
<dbReference type="PANTHER" id="PTHR45527:SF1">
    <property type="entry name" value="FATTY ACID SYNTHASE"/>
    <property type="match status" value="1"/>
</dbReference>
<dbReference type="InterPro" id="IPR029058">
    <property type="entry name" value="AB_hydrolase_fold"/>
</dbReference>
<feature type="compositionally biased region" description="Polar residues" evidence="6">
    <location>
        <begin position="1970"/>
        <end position="1981"/>
    </location>
</feature>
<evidence type="ECO:0000259" key="7">
    <source>
        <dbReference type="PROSITE" id="PS50075"/>
    </source>
</evidence>